<comment type="caution">
    <text evidence="1">The sequence shown here is derived from an EMBL/GenBank/DDBJ whole genome shotgun (WGS) entry which is preliminary data.</text>
</comment>
<evidence type="ECO:0000313" key="1">
    <source>
        <dbReference type="EMBL" id="GCD97672.1"/>
    </source>
</evidence>
<sequence length="35" mass="4014">METWNPVALVDTVVFTDGEPRFLFSLASELRMANR</sequence>
<proteinExistence type="predicted"/>
<dbReference type="EMBL" id="BIFH01000025">
    <property type="protein sequence ID" value="GCD97672.1"/>
    <property type="molecule type" value="Genomic_DNA"/>
</dbReference>
<organism evidence="1 2">
    <name type="scientific">Embleya hyalina</name>
    <dbReference type="NCBI Taxonomy" id="516124"/>
    <lineage>
        <taxon>Bacteria</taxon>
        <taxon>Bacillati</taxon>
        <taxon>Actinomycetota</taxon>
        <taxon>Actinomycetes</taxon>
        <taxon>Kitasatosporales</taxon>
        <taxon>Streptomycetaceae</taxon>
        <taxon>Embleya</taxon>
    </lineage>
</organism>
<gene>
    <name evidence="1" type="ORF">EHYA_05368</name>
</gene>
<dbReference type="Proteomes" id="UP000286931">
    <property type="component" value="Unassembled WGS sequence"/>
</dbReference>
<dbReference type="AlphaFoldDB" id="A0A401YSX4"/>
<name>A0A401YSX4_9ACTN</name>
<keyword evidence="2" id="KW-1185">Reference proteome</keyword>
<evidence type="ECO:0000313" key="2">
    <source>
        <dbReference type="Proteomes" id="UP000286931"/>
    </source>
</evidence>
<accession>A0A401YSX4</accession>
<reference evidence="1 2" key="1">
    <citation type="submission" date="2018-12" db="EMBL/GenBank/DDBJ databases">
        <title>Draft genome sequence of Embleya hyalina NBRC 13850T.</title>
        <authorList>
            <person name="Komaki H."/>
            <person name="Hosoyama A."/>
            <person name="Kimura A."/>
            <person name="Ichikawa N."/>
            <person name="Tamura T."/>
        </authorList>
    </citation>
    <scope>NUCLEOTIDE SEQUENCE [LARGE SCALE GENOMIC DNA]</scope>
    <source>
        <strain evidence="1 2">NBRC 13850</strain>
    </source>
</reference>
<protein>
    <submittedName>
        <fullName evidence="1">Uncharacterized protein</fullName>
    </submittedName>
</protein>